<evidence type="ECO:0000256" key="1">
    <source>
        <dbReference type="SAM" id="Phobius"/>
    </source>
</evidence>
<proteinExistence type="predicted"/>
<feature type="transmembrane region" description="Helical" evidence="1">
    <location>
        <begin position="34"/>
        <end position="55"/>
    </location>
</feature>
<dbReference type="Pfam" id="PF13593">
    <property type="entry name" value="SBF_like"/>
    <property type="match status" value="1"/>
</dbReference>
<feature type="transmembrane region" description="Helical" evidence="1">
    <location>
        <begin position="291"/>
        <end position="313"/>
    </location>
</feature>
<keyword evidence="1" id="KW-0812">Transmembrane</keyword>
<dbReference type="PANTHER" id="PTHR18640:SF5">
    <property type="entry name" value="SODIUM_BILE ACID COTRANSPORTER 7"/>
    <property type="match status" value="1"/>
</dbReference>
<dbReference type="InterPro" id="IPR038770">
    <property type="entry name" value="Na+/solute_symporter_sf"/>
</dbReference>
<gene>
    <name evidence="2" type="ORF">GQF63_02750</name>
</gene>
<sequence length="328" mass="37330">MKLKFDGFIVALIGMILFAYIYPDIAAFLEGKFLNTLISIGVALVFFFYGLKLSFIEIKDGMKNWKLHLSVQLFTFGLFPLLVLAFRPFIHTETQEQFWLSFYFLAALPSTVTSSVVMVSIARGNVPAAIFNASISGLVGVAITPLLMHFFLDVQEMNVFTELYIGLLFEVLLPVILGLLIQPYWGKWAHKYGTALSRFDKGVVLAIVYSSFAESFMSDVFHSVSKYYLIGLFIGVILLFFTVYLIIYLLVRYVLKFNREDQISGIFCGSKKSLTHGSVFSKFLFANNPKLGLYILPLMIYHAFQIFVVTIIAQKMGKQYEEELLKRK</sequence>
<keyword evidence="1" id="KW-0472">Membrane</keyword>
<evidence type="ECO:0000313" key="3">
    <source>
        <dbReference type="Proteomes" id="UP000435036"/>
    </source>
</evidence>
<dbReference type="RefSeq" id="WP_160367588.1">
    <property type="nucleotide sequence ID" value="NZ_WSQA01000002.1"/>
</dbReference>
<protein>
    <submittedName>
        <fullName evidence="2">Bile acid:sodium symporter</fullName>
    </submittedName>
</protein>
<dbReference type="PIRSF" id="PIRSF026166">
    <property type="entry name" value="UCP026166"/>
    <property type="match status" value="1"/>
</dbReference>
<dbReference type="PANTHER" id="PTHR18640">
    <property type="entry name" value="SOLUTE CARRIER FAMILY 10 MEMBER 7"/>
    <property type="match status" value="1"/>
</dbReference>
<feature type="transmembrane region" description="Helical" evidence="1">
    <location>
        <begin position="163"/>
        <end position="181"/>
    </location>
</feature>
<name>A0A6N8KVW0_9SPHI</name>
<feature type="transmembrane region" description="Helical" evidence="1">
    <location>
        <begin position="227"/>
        <end position="251"/>
    </location>
</feature>
<feature type="transmembrane region" description="Helical" evidence="1">
    <location>
        <begin position="202"/>
        <end position="221"/>
    </location>
</feature>
<keyword evidence="3" id="KW-1185">Reference proteome</keyword>
<reference evidence="2 3" key="1">
    <citation type="submission" date="2019-12" db="EMBL/GenBank/DDBJ databases">
        <authorList>
            <person name="Dong K."/>
        </authorList>
    </citation>
    <scope>NUCLEOTIDE SEQUENCE [LARGE SCALE GENOMIC DNA]</scope>
    <source>
        <strain evidence="2 3">JCM 31225</strain>
    </source>
</reference>
<dbReference type="OrthoDB" id="9792271at2"/>
<feature type="transmembrane region" description="Helical" evidence="1">
    <location>
        <begin position="129"/>
        <end position="151"/>
    </location>
</feature>
<dbReference type="AlphaFoldDB" id="A0A6N8KVW0"/>
<dbReference type="InterPro" id="IPR016833">
    <property type="entry name" value="Put_Na-Bile_cotransptr"/>
</dbReference>
<feature type="transmembrane region" description="Helical" evidence="1">
    <location>
        <begin position="5"/>
        <end position="22"/>
    </location>
</feature>
<dbReference type="Proteomes" id="UP000435036">
    <property type="component" value="Unassembled WGS sequence"/>
</dbReference>
<evidence type="ECO:0000313" key="2">
    <source>
        <dbReference type="EMBL" id="MVZ60934.1"/>
    </source>
</evidence>
<organism evidence="2 3">
    <name type="scientific">Sphingobacterium humi</name>
    <dbReference type="NCBI Taxonomy" id="1796905"/>
    <lineage>
        <taxon>Bacteria</taxon>
        <taxon>Pseudomonadati</taxon>
        <taxon>Bacteroidota</taxon>
        <taxon>Sphingobacteriia</taxon>
        <taxon>Sphingobacteriales</taxon>
        <taxon>Sphingobacteriaceae</taxon>
        <taxon>Sphingobacterium</taxon>
    </lineage>
</organism>
<feature type="transmembrane region" description="Helical" evidence="1">
    <location>
        <begin position="67"/>
        <end position="86"/>
    </location>
</feature>
<keyword evidence="1" id="KW-1133">Transmembrane helix</keyword>
<feature type="transmembrane region" description="Helical" evidence="1">
    <location>
        <begin position="98"/>
        <end position="122"/>
    </location>
</feature>
<dbReference type="GO" id="GO:0005886">
    <property type="term" value="C:plasma membrane"/>
    <property type="evidence" value="ECO:0007669"/>
    <property type="project" value="TreeGrafter"/>
</dbReference>
<accession>A0A6N8KVW0</accession>
<dbReference type="Gene3D" id="1.20.1530.20">
    <property type="match status" value="1"/>
</dbReference>
<comment type="caution">
    <text evidence="2">The sequence shown here is derived from an EMBL/GenBank/DDBJ whole genome shotgun (WGS) entry which is preliminary data.</text>
</comment>
<dbReference type="EMBL" id="WSQA01000002">
    <property type="protein sequence ID" value="MVZ60934.1"/>
    <property type="molecule type" value="Genomic_DNA"/>
</dbReference>